<name>A0A075MR02_9ARCH</name>
<dbReference type="GeneID" id="41596981"/>
<dbReference type="EMBL" id="CP007174">
    <property type="protein sequence ID" value="AIF83242.1"/>
    <property type="molecule type" value="Genomic_DNA"/>
</dbReference>
<dbReference type="RefSeq" id="WP_148700039.1">
    <property type="nucleotide sequence ID" value="NZ_CP007174.1"/>
</dbReference>
<dbReference type="STRING" id="1459636.NTE_01169"/>
<evidence type="ECO:0000313" key="2">
    <source>
        <dbReference type="Proteomes" id="UP000028194"/>
    </source>
</evidence>
<sequence length="128" mass="14951">MIDNEKDVVKSSPVIWRAFRDYESVLSDDFANAYPELASKIQDAKGAFQTGRTMTDGPYIYWYRIVYAKDGRILTFVNRKQKADRKQDFKNETLTCLHAIVKNTTLQTELLKRIDEKLAPVRDHYERG</sequence>
<organism evidence="1 2">
    <name type="scientific">Candidatus Nitrososphaera evergladensis SR1</name>
    <dbReference type="NCBI Taxonomy" id="1459636"/>
    <lineage>
        <taxon>Archaea</taxon>
        <taxon>Nitrososphaerota</taxon>
        <taxon>Nitrososphaeria</taxon>
        <taxon>Nitrososphaerales</taxon>
        <taxon>Nitrososphaeraceae</taxon>
        <taxon>Nitrososphaera</taxon>
    </lineage>
</organism>
<keyword evidence="2" id="KW-1185">Reference proteome</keyword>
<dbReference type="AlphaFoldDB" id="A0A075MR02"/>
<dbReference type="HOGENOM" id="CLU_1954555_0_0_2"/>
<proteinExistence type="predicted"/>
<protein>
    <submittedName>
        <fullName evidence="1">Uncharacterized protein</fullName>
    </submittedName>
</protein>
<dbReference type="Proteomes" id="UP000028194">
    <property type="component" value="Chromosome"/>
</dbReference>
<gene>
    <name evidence="1" type="ORF">NTE_01169</name>
</gene>
<accession>A0A075MR02</accession>
<evidence type="ECO:0000313" key="1">
    <source>
        <dbReference type="EMBL" id="AIF83242.1"/>
    </source>
</evidence>
<reference evidence="1 2" key="1">
    <citation type="journal article" date="2014" name="PLoS ONE">
        <title>Genome Sequence of Candidatus Nitrososphaera evergladensis from Group I.1b Enriched from Everglades Soil Reveals Novel Genomic Features of the Ammonia-Oxidizing Archaea.</title>
        <authorList>
            <person name="Zhalnina K.V."/>
            <person name="Dias R."/>
            <person name="Leonard M.T."/>
            <person name="Dorr de Quadros P."/>
            <person name="Camargo F.A."/>
            <person name="Drew J.C."/>
            <person name="Farmerie W.G."/>
            <person name="Daroub S.H."/>
            <person name="Triplett E.W."/>
        </authorList>
    </citation>
    <scope>NUCLEOTIDE SEQUENCE [LARGE SCALE GENOMIC DNA]</scope>
    <source>
        <strain evidence="1 2">SR1</strain>
    </source>
</reference>
<dbReference type="KEGG" id="nev:NTE_01169"/>